<proteinExistence type="predicted"/>
<dbReference type="EMBL" id="HBHX01009884">
    <property type="protein sequence ID" value="CAE0104833.1"/>
    <property type="molecule type" value="Transcribed_RNA"/>
</dbReference>
<evidence type="ECO:0000313" key="2">
    <source>
        <dbReference type="EMBL" id="CAE0104833.1"/>
    </source>
</evidence>
<evidence type="ECO:0000256" key="1">
    <source>
        <dbReference type="SAM" id="Coils"/>
    </source>
</evidence>
<keyword evidence="1" id="KW-0175">Coiled coil</keyword>
<organism evidence="2">
    <name type="scientific">Haptolina ericina</name>
    <dbReference type="NCBI Taxonomy" id="156174"/>
    <lineage>
        <taxon>Eukaryota</taxon>
        <taxon>Haptista</taxon>
        <taxon>Haptophyta</taxon>
        <taxon>Prymnesiophyceae</taxon>
        <taxon>Prymnesiales</taxon>
        <taxon>Prymnesiaceae</taxon>
        <taxon>Haptolina</taxon>
    </lineage>
</organism>
<name>A0A7S3ESB6_9EUKA</name>
<feature type="coiled-coil region" evidence="1">
    <location>
        <begin position="102"/>
        <end position="250"/>
    </location>
</feature>
<accession>A0A7S3ESB6</accession>
<dbReference type="AlphaFoldDB" id="A0A7S3ESB6"/>
<sequence>VRRGKFGEQKIKLTEARRALAEKRALSSLAPSEVKSFELNVETAEGEEEEAKADFEQARDEYERTVMEGAEWRVKLEQRQVLLRTAEADVAVDHVEMLNLRLHEVRLKRAEAQASKNQLQIRKTGAEIESLEQQLQDAEAAKADKEEARVKAREEARQARVQKETGEAKSAALDVVQAEKEVEMVEQLVAHYQSRVEAAHAENVGRTMTASSKKRLSALALDVSLAEAELRGLEAELARKRAIAQEQEAEANDIQWKKINWRRRSLSHNVEQVLNQNR</sequence>
<feature type="coiled-coil region" evidence="1">
    <location>
        <begin position="34"/>
        <end position="68"/>
    </location>
</feature>
<reference evidence="2" key="1">
    <citation type="submission" date="2021-01" db="EMBL/GenBank/DDBJ databases">
        <authorList>
            <person name="Corre E."/>
            <person name="Pelletier E."/>
            <person name="Niang G."/>
            <person name="Scheremetjew M."/>
            <person name="Finn R."/>
            <person name="Kale V."/>
            <person name="Holt S."/>
            <person name="Cochrane G."/>
            <person name="Meng A."/>
            <person name="Brown T."/>
            <person name="Cohen L."/>
        </authorList>
    </citation>
    <scope>NUCLEOTIDE SEQUENCE</scope>
    <source>
        <strain evidence="2">CCMP281</strain>
    </source>
</reference>
<gene>
    <name evidence="2" type="ORF">HERI1096_LOCUS5491</name>
</gene>
<protein>
    <submittedName>
        <fullName evidence="2">Uncharacterized protein</fullName>
    </submittedName>
</protein>
<feature type="non-terminal residue" evidence="2">
    <location>
        <position position="1"/>
    </location>
</feature>